<dbReference type="Proteomes" id="UP000051660">
    <property type="component" value="Unassembled WGS sequence"/>
</dbReference>
<dbReference type="EMBL" id="LLYB01000078">
    <property type="protein sequence ID" value="KRR22045.1"/>
    <property type="molecule type" value="Genomic_DNA"/>
</dbReference>
<dbReference type="AlphaFoldDB" id="A0A0R3MVZ1"/>
<evidence type="ECO:0000313" key="2">
    <source>
        <dbReference type="Proteomes" id="UP000051660"/>
    </source>
</evidence>
<evidence type="ECO:0000313" key="1">
    <source>
        <dbReference type="EMBL" id="KRR22045.1"/>
    </source>
</evidence>
<gene>
    <name evidence="1" type="ORF">CQ14_39080</name>
</gene>
<reference evidence="1 2" key="1">
    <citation type="submission" date="2014-03" db="EMBL/GenBank/DDBJ databases">
        <title>Bradyrhizobium valentinum sp. nov., isolated from effective nodules of Lupinus mariae-josephae, a lupine endemic of basic-lime soils in Eastern Spain.</title>
        <authorList>
            <person name="Duran D."/>
            <person name="Rey L."/>
            <person name="Navarro A."/>
            <person name="Busquets A."/>
            <person name="Imperial J."/>
            <person name="Ruiz-Argueso T."/>
        </authorList>
    </citation>
    <scope>NUCLEOTIDE SEQUENCE [LARGE SCALE GENOMIC DNA]</scope>
    <source>
        <strain evidence="1 2">CCBAU 23086</strain>
    </source>
</reference>
<proteinExistence type="predicted"/>
<protein>
    <submittedName>
        <fullName evidence="1">Uncharacterized protein</fullName>
    </submittedName>
</protein>
<name>A0A0R3MVZ1_9BRAD</name>
<accession>A0A0R3MVZ1</accession>
<sequence length="86" mass="8332">MRIDSRGSQCDLGLRLISDGAAFSGAWVAVAFSSGALMACTALEVAAAATGGDTDAVKATGLATGGRGCAAAATGVSTGLLWRPTV</sequence>
<comment type="caution">
    <text evidence="1">The sequence shown here is derived from an EMBL/GenBank/DDBJ whole genome shotgun (WGS) entry which is preliminary data.</text>
</comment>
<organism evidence="1 2">
    <name type="scientific">Bradyrhizobium lablabi</name>
    <dbReference type="NCBI Taxonomy" id="722472"/>
    <lineage>
        <taxon>Bacteria</taxon>
        <taxon>Pseudomonadati</taxon>
        <taxon>Pseudomonadota</taxon>
        <taxon>Alphaproteobacteria</taxon>
        <taxon>Hyphomicrobiales</taxon>
        <taxon>Nitrobacteraceae</taxon>
        <taxon>Bradyrhizobium</taxon>
    </lineage>
</organism>